<dbReference type="EC" id="2.7.7.65" evidence="1"/>
<comment type="caution">
    <text evidence="1">The sequence shown here is derived from an EMBL/GenBank/DDBJ whole genome shotgun (WGS) entry which is preliminary data.</text>
</comment>
<dbReference type="SMART" id="SM00267">
    <property type="entry name" value="GGDEF"/>
    <property type="match status" value="1"/>
</dbReference>
<dbReference type="EMBL" id="JBEVCJ010000006">
    <property type="protein sequence ID" value="MET1255002.1"/>
    <property type="molecule type" value="Genomic_DNA"/>
</dbReference>
<dbReference type="SUPFAM" id="SSF55073">
    <property type="entry name" value="Nucleotide cyclase"/>
    <property type="match status" value="1"/>
</dbReference>
<dbReference type="PANTHER" id="PTHR45138">
    <property type="entry name" value="REGULATORY COMPONENTS OF SENSORY TRANSDUCTION SYSTEM"/>
    <property type="match status" value="1"/>
</dbReference>
<dbReference type="PROSITE" id="PS50887">
    <property type="entry name" value="GGDEF"/>
    <property type="match status" value="1"/>
</dbReference>
<dbReference type="Proteomes" id="UP001548189">
    <property type="component" value="Unassembled WGS sequence"/>
</dbReference>
<dbReference type="InterPro" id="IPR043128">
    <property type="entry name" value="Rev_trsase/Diguanyl_cyclase"/>
</dbReference>
<dbReference type="Pfam" id="PF00990">
    <property type="entry name" value="GGDEF"/>
    <property type="match status" value="1"/>
</dbReference>
<accession>A0ABV2BST7</accession>
<keyword evidence="1" id="KW-0808">Transferase</keyword>
<dbReference type="CDD" id="cd01949">
    <property type="entry name" value="GGDEF"/>
    <property type="match status" value="1"/>
</dbReference>
<protein>
    <submittedName>
        <fullName evidence="1">GGDEF domain-containing protein</fullName>
        <ecNumber evidence="1">2.7.7.65</ecNumber>
    </submittedName>
</protein>
<dbReference type="InterPro" id="IPR000160">
    <property type="entry name" value="GGDEF_dom"/>
</dbReference>
<reference evidence="1 2" key="1">
    <citation type="submission" date="2024-06" db="EMBL/GenBank/DDBJ databases">
        <authorList>
            <person name="Li F."/>
        </authorList>
    </citation>
    <scope>NUCLEOTIDE SEQUENCE [LARGE SCALE GENOMIC DNA]</scope>
    <source>
        <strain evidence="1 2">GXAS 311</strain>
    </source>
</reference>
<dbReference type="Gene3D" id="3.30.70.270">
    <property type="match status" value="1"/>
</dbReference>
<dbReference type="InterPro" id="IPR029787">
    <property type="entry name" value="Nucleotide_cyclase"/>
</dbReference>
<evidence type="ECO:0000313" key="2">
    <source>
        <dbReference type="Proteomes" id="UP001548189"/>
    </source>
</evidence>
<keyword evidence="2" id="KW-1185">Reference proteome</keyword>
<organism evidence="1 2">
    <name type="scientific">Aliikangiella maris</name>
    <dbReference type="NCBI Taxonomy" id="3162458"/>
    <lineage>
        <taxon>Bacteria</taxon>
        <taxon>Pseudomonadati</taxon>
        <taxon>Pseudomonadota</taxon>
        <taxon>Gammaproteobacteria</taxon>
        <taxon>Oceanospirillales</taxon>
        <taxon>Pleioneaceae</taxon>
        <taxon>Aliikangiella</taxon>
    </lineage>
</organism>
<gene>
    <name evidence="1" type="ORF">ABVT43_07695</name>
</gene>
<sequence>MKSNYLFNIPQLLSLFVAQSNDGYAIYDENDMMIYCNHNYAQLLFDCSPIDVQTKTFAQSIRLAHTQNQGIKINCKNVEQWILMAQNKRWQKQYRSFEIDLLDGRWLRMSEQVIGGKFLYAHITEITQNKELENELRKTKDKLFEKAYHDELTGIPNRRAFIERMNKEMNKSLRNDSPLIFFLFDIDHFKVINDKYGHLAGDSVLQSMCSLVLLQLRDYDFVARIGGEEFAIVFTDGSQQNILATIERIRILIEEAYFQYEDEVIQCTASFGGTTLHKEDKLETLMSRADINLYSAKQQGRNRIEFSE</sequence>
<dbReference type="GO" id="GO:0052621">
    <property type="term" value="F:diguanylate cyclase activity"/>
    <property type="evidence" value="ECO:0007669"/>
    <property type="project" value="UniProtKB-EC"/>
</dbReference>
<evidence type="ECO:0000313" key="1">
    <source>
        <dbReference type="EMBL" id="MET1255002.1"/>
    </source>
</evidence>
<name>A0ABV2BST7_9GAMM</name>
<dbReference type="NCBIfam" id="TIGR00254">
    <property type="entry name" value="GGDEF"/>
    <property type="match status" value="1"/>
</dbReference>
<keyword evidence="1" id="KW-0548">Nucleotidyltransferase</keyword>
<dbReference type="InterPro" id="IPR050469">
    <property type="entry name" value="Diguanylate_Cyclase"/>
</dbReference>
<dbReference type="PANTHER" id="PTHR45138:SF9">
    <property type="entry name" value="DIGUANYLATE CYCLASE DGCM-RELATED"/>
    <property type="match status" value="1"/>
</dbReference>
<proteinExistence type="predicted"/>